<feature type="transmembrane region" description="Helical" evidence="5">
    <location>
        <begin position="1124"/>
        <end position="1141"/>
    </location>
</feature>
<evidence type="ECO:0000259" key="6">
    <source>
        <dbReference type="PROSITE" id="PS50850"/>
    </source>
</evidence>
<feature type="transmembrane region" description="Helical" evidence="5">
    <location>
        <begin position="1778"/>
        <end position="1797"/>
    </location>
</feature>
<evidence type="ECO:0000256" key="1">
    <source>
        <dbReference type="ARBA" id="ARBA00004141"/>
    </source>
</evidence>
<feature type="transmembrane region" description="Helical" evidence="5">
    <location>
        <begin position="1359"/>
        <end position="1378"/>
    </location>
</feature>
<dbReference type="SUPFAM" id="SSF103473">
    <property type="entry name" value="MFS general substrate transporter"/>
    <property type="match status" value="5"/>
</dbReference>
<dbReference type="PANTHER" id="PTHR10924:SF4">
    <property type="entry name" value="GH15861P"/>
    <property type="match status" value="1"/>
</dbReference>
<dbReference type="Proteomes" id="UP001162164">
    <property type="component" value="Unassembled WGS sequence"/>
</dbReference>
<evidence type="ECO:0000256" key="4">
    <source>
        <dbReference type="ARBA" id="ARBA00023136"/>
    </source>
</evidence>
<proteinExistence type="predicted"/>
<feature type="transmembrane region" description="Helical" evidence="5">
    <location>
        <begin position="897"/>
        <end position="918"/>
    </location>
</feature>
<feature type="transmembrane region" description="Helical" evidence="5">
    <location>
        <begin position="1257"/>
        <end position="1276"/>
    </location>
</feature>
<protein>
    <recommendedName>
        <fullName evidence="6">Major facilitator superfamily (MFS) profile domain-containing protein</fullName>
    </recommendedName>
</protein>
<feature type="transmembrane region" description="Helical" evidence="5">
    <location>
        <begin position="1598"/>
        <end position="1619"/>
    </location>
</feature>
<feature type="transmembrane region" description="Helical" evidence="5">
    <location>
        <begin position="409"/>
        <end position="429"/>
    </location>
</feature>
<dbReference type="PANTHER" id="PTHR10924">
    <property type="entry name" value="MAJOR FACILITATOR SUPERFAMILY PROTEIN-RELATED"/>
    <property type="match status" value="1"/>
</dbReference>
<feature type="transmembrane region" description="Helical" evidence="5">
    <location>
        <begin position="1073"/>
        <end position="1090"/>
    </location>
</feature>
<organism evidence="7 8">
    <name type="scientific">Molorchus minor</name>
    <dbReference type="NCBI Taxonomy" id="1323400"/>
    <lineage>
        <taxon>Eukaryota</taxon>
        <taxon>Metazoa</taxon>
        <taxon>Ecdysozoa</taxon>
        <taxon>Arthropoda</taxon>
        <taxon>Hexapoda</taxon>
        <taxon>Insecta</taxon>
        <taxon>Pterygota</taxon>
        <taxon>Neoptera</taxon>
        <taxon>Endopterygota</taxon>
        <taxon>Coleoptera</taxon>
        <taxon>Polyphaga</taxon>
        <taxon>Cucujiformia</taxon>
        <taxon>Chrysomeloidea</taxon>
        <taxon>Cerambycidae</taxon>
        <taxon>Lamiinae</taxon>
        <taxon>Monochamini</taxon>
        <taxon>Molorchus</taxon>
    </lineage>
</organism>
<feature type="transmembrane region" description="Helical" evidence="5">
    <location>
        <begin position="1461"/>
        <end position="1480"/>
    </location>
</feature>
<dbReference type="InterPro" id="IPR020846">
    <property type="entry name" value="MFS_dom"/>
</dbReference>
<feature type="transmembrane region" description="Helical" evidence="5">
    <location>
        <begin position="1738"/>
        <end position="1758"/>
    </location>
</feature>
<feature type="transmembrane region" description="Helical" evidence="5">
    <location>
        <begin position="873"/>
        <end position="891"/>
    </location>
</feature>
<feature type="domain" description="Major facilitator superfamily (MFS) profile" evidence="6">
    <location>
        <begin position="808"/>
        <end position="1214"/>
    </location>
</feature>
<feature type="transmembrane region" description="Helical" evidence="5">
    <location>
        <begin position="714"/>
        <end position="733"/>
    </location>
</feature>
<feature type="transmembrane region" description="Helical" evidence="5">
    <location>
        <begin position="1186"/>
        <end position="1206"/>
    </location>
</feature>
<feature type="transmembrane region" description="Helical" evidence="5">
    <location>
        <begin position="978"/>
        <end position="995"/>
    </location>
</feature>
<feature type="transmembrane region" description="Helical" evidence="5">
    <location>
        <begin position="1535"/>
        <end position="1557"/>
    </location>
</feature>
<sequence length="1856" mass="204039">MEGNHLPMLKNNEDKVVPVVKAVKRRWLILIIYIIYAAISTLQWVQYSIITNIVMRYYNVSASAVDWTAMVFMIMWPILVFPASFIIDKMGLRVAALIGCGTTALGAGIKVFSIGQGLFYVVLIGQTVAAVSQIFILSLPPKIAVTWFKANEVSKVCSLGIFGMQLGTALGFVLPPMIVKNHSNVEDIGLDLHMLCWGITAVIVPVAFVVFFYFPEKPKYPPSRAQLEETEHQEVTFSVFIDSLKTLIKNKPFLVHTASYGFCYGIFSAFSTLLNQFVLNYFEGAEEDAGRMGLAMVIIGIAGSILTGFVLDKTHKYKETSFTIFLLCAVGIAGLLFSFEIKQKWLVYVTISIFGFFLNAYIPAGVEFATELTFPSPESTVTGILLATSQILAVVFTLVLSVINKRLGTFWALSIQCIILLIGTVLTALTPNRLRRQDAFRRDVQFDKIPSKVIFQEEISPIVKAYKIRWVILVIYVVFAAISTFQWVQHSVISEILVKYYDVSATLTEWGVTVPPFIVHNHTKTDDIGADLVALRNSIAGAILPVAFILFLYYPKRPDHAPSHVQLEERQNGEPVTIGVYLEFLKVLFTNKSFLLQMLIYGIGIGISFALGTCLNQIVRNNFEDSKDSDKIIIVMIVAGMVGCICMGLILDRTHKYKFLLNGYMPAGIEFAIELTFPSPESAVIGVLLTVSHLFGIVISIALREINTEFGTLWTVFSLVVVLLIETLLTYLIPNRLRRQDAFENIHSEEGSLFPIVSLYLDLEHVSTKFSTKNWKDMDKNMSPAESNGLIEKIPHVSIKAYRRRWLILLIFILYSAANSFQWMEYSIITNIVKRYYNVSSLAVDWTSIIYMAIYPIIVIPVSYIIDKKGLRVAALIGGLGTALAAGIKVFSVNSNLFYVVLIGQAVGSTAQVFVLCLPAKIAAVWFKSSEASTACSLAFFGTQLGFALGFICPTSIVKNHEVVAFIGSNLRQLCTGLAIYMIPVSVAIIFFFPAQPPLPPSLTQVEERKREPPSFQEFFTMFKKLLKKNGFILHMTAYGINIGVFAAFSTFINQFVLQYFEDSEEDAGRMGLLQICAGMVGSILFGFFLDKTHRYKETTLFLCYMSAVGVASFAISLELKNKILAYITVGLAGFFTNAYMPVGFEFAVEITFPSDESTTTGLLNAMNQALGVFITLAVGELNNRLGPLWALSILSSLLFFGALLTQMVPNQKRRQEALRKIRVSSLLVDWTSIIYMALYPIFVIPASYIIDKKGLRTAGLIGCIGTLLGTALKVLSIRNDLFYIVLIGQAIVSASQVVIICLPPKIAAVWFKPSEVSTACSLGVLGSQLGVALGYLLPPVLVQDSKNLEEIGNGFKSLCWLLTGSIIPVTLMVLSYFPNEPPLPPSKAQASLRDNKGANEDAGRMGFLSVFTGMVGMLLFGVILDKTHKYKTFIYGYMPVGFELAMELTFPLEESTTTGILLAMTQLLGTPFAVCAGLLNKAIGSFWTLGILAGLLFIGTVITGCVPNNLLRQEAFRTGNSELKRKASQYGSRLGLRIAGLIGCIGTLLGTGIKVFSVRNDLFSIVLIGQAIVSASQVVIVCLPPKIAAVWFKPSEISTACSIGVLGSQIGVALGYLLPPMLVHDSTNLEEIGEGFKLLCWLLTGLMIPVTLMVTSPNEPPLPPSNAQASIRDKKVEFKTKSFFTSLKKLFLNKGFVIHMIGYGINIGVLSAAGTLLNQFILQYFKGANEDAGRMGFVNVFTGMVGMLIFGLVELLVGFELAMELTFPLEESTTTGILLAMTQLLGTPFAVCAGLLNKEVGSFWTLGILAGFLFIGTVVTGCVPNKLLRQEAFRTGDSIMKRKASQYGSRLVYIP</sequence>
<dbReference type="Gene3D" id="1.20.1250.20">
    <property type="entry name" value="MFS general substrate transporter like domains"/>
    <property type="match status" value="4"/>
</dbReference>
<reference evidence="7" key="1">
    <citation type="journal article" date="2023" name="Insect Mol. Biol.">
        <title>Genome sequencing provides insights into the evolution of gene families encoding plant cell wall-degrading enzymes in longhorned beetles.</title>
        <authorList>
            <person name="Shin N.R."/>
            <person name="Okamura Y."/>
            <person name="Kirsch R."/>
            <person name="Pauchet Y."/>
        </authorList>
    </citation>
    <scope>NUCLEOTIDE SEQUENCE</scope>
    <source>
        <strain evidence="7">MMC_N1</strain>
    </source>
</reference>
<name>A0ABQ9JNI4_9CUCU</name>
<feature type="transmembrane region" description="Helical" evidence="5">
    <location>
        <begin position="1283"/>
        <end position="1311"/>
    </location>
</feature>
<feature type="transmembrane region" description="Helical" evidence="5">
    <location>
        <begin position="383"/>
        <end position="403"/>
    </location>
</feature>
<feature type="transmembrane region" description="Helical" evidence="5">
    <location>
        <begin position="632"/>
        <end position="651"/>
    </location>
</feature>
<keyword evidence="2 5" id="KW-0812">Transmembrane</keyword>
<evidence type="ECO:0000256" key="5">
    <source>
        <dbReference type="SAM" id="Phobius"/>
    </source>
</evidence>
<accession>A0ABQ9JNI4</accession>
<feature type="transmembrane region" description="Helical" evidence="5">
    <location>
        <begin position="938"/>
        <end position="958"/>
    </location>
</feature>
<evidence type="ECO:0000313" key="8">
    <source>
        <dbReference type="Proteomes" id="UP001162164"/>
    </source>
</evidence>
<feature type="transmembrane region" description="Helical" evidence="5">
    <location>
        <begin position="118"/>
        <end position="139"/>
    </location>
</feature>
<comment type="caution">
    <text evidence="7">The sequence shown here is derived from an EMBL/GenBank/DDBJ whole genome shotgun (WGS) entry which is preliminary data.</text>
</comment>
<feature type="transmembrane region" description="Helical" evidence="5">
    <location>
        <begin position="806"/>
        <end position="824"/>
    </location>
</feature>
<keyword evidence="3 5" id="KW-1133">Transmembrane helix</keyword>
<feature type="domain" description="Major facilitator superfamily (MFS) profile" evidence="6">
    <location>
        <begin position="29"/>
        <end position="435"/>
    </location>
</feature>
<evidence type="ECO:0000256" key="3">
    <source>
        <dbReference type="ARBA" id="ARBA00022989"/>
    </source>
</evidence>
<feature type="transmembrane region" description="Helical" evidence="5">
    <location>
        <begin position="159"/>
        <end position="178"/>
    </location>
</feature>
<evidence type="ECO:0000313" key="7">
    <source>
        <dbReference type="EMBL" id="KAJ8979451.1"/>
    </source>
</evidence>
<feature type="transmembrane region" description="Helical" evidence="5">
    <location>
        <begin position="94"/>
        <end position="112"/>
    </location>
</feature>
<gene>
    <name evidence="7" type="ORF">NQ317_006765</name>
</gene>
<feature type="transmembrane region" description="Helical" evidence="5">
    <location>
        <begin position="27"/>
        <end position="47"/>
    </location>
</feature>
<feature type="transmembrane region" description="Helical" evidence="5">
    <location>
        <begin position="345"/>
        <end position="362"/>
    </location>
</feature>
<dbReference type="EMBL" id="JAPWTJ010000338">
    <property type="protein sequence ID" value="KAJ8979451.1"/>
    <property type="molecule type" value="Genomic_DNA"/>
</dbReference>
<dbReference type="PROSITE" id="PS50850">
    <property type="entry name" value="MFS"/>
    <property type="match status" value="2"/>
</dbReference>
<feature type="transmembrane region" description="Helical" evidence="5">
    <location>
        <begin position="1486"/>
        <end position="1508"/>
    </location>
</feature>
<feature type="transmembrane region" description="Helical" evidence="5">
    <location>
        <begin position="294"/>
        <end position="311"/>
    </location>
</feature>
<feature type="transmembrane region" description="Helical" evidence="5">
    <location>
        <begin position="253"/>
        <end position="274"/>
    </location>
</feature>
<feature type="transmembrane region" description="Helical" evidence="5">
    <location>
        <begin position="1032"/>
        <end position="1053"/>
    </location>
</feature>
<feature type="transmembrane region" description="Helical" evidence="5">
    <location>
        <begin position="1406"/>
        <end position="1425"/>
    </location>
</feature>
<keyword evidence="4 5" id="KW-0472">Membrane</keyword>
<feature type="transmembrane region" description="Helical" evidence="5">
    <location>
        <begin position="844"/>
        <end position="866"/>
    </location>
</feature>
<feature type="transmembrane region" description="Helical" evidence="5">
    <location>
        <begin position="1639"/>
        <end position="1656"/>
    </location>
</feature>
<dbReference type="InterPro" id="IPR036259">
    <property type="entry name" value="MFS_trans_sf"/>
</dbReference>
<feature type="transmembrane region" description="Helical" evidence="5">
    <location>
        <begin position="323"/>
        <end position="339"/>
    </location>
</feature>
<feature type="transmembrane region" description="Helical" evidence="5">
    <location>
        <begin position="190"/>
        <end position="214"/>
    </location>
</feature>
<dbReference type="InterPro" id="IPR011701">
    <property type="entry name" value="MFS"/>
</dbReference>
<feature type="transmembrane region" description="Helical" evidence="5">
    <location>
        <begin position="594"/>
        <end position="612"/>
    </location>
</feature>
<dbReference type="InterPro" id="IPR049680">
    <property type="entry name" value="FLVCR1-2_SLC49-like"/>
</dbReference>
<feature type="transmembrane region" description="Helical" evidence="5">
    <location>
        <begin position="1697"/>
        <end position="1718"/>
    </location>
</feature>
<evidence type="ECO:0000256" key="2">
    <source>
        <dbReference type="ARBA" id="ARBA00022692"/>
    </source>
</evidence>
<feature type="transmembrane region" description="Helical" evidence="5">
    <location>
        <begin position="683"/>
        <end position="702"/>
    </location>
</feature>
<comment type="subcellular location">
    <subcellularLocation>
        <location evidence="1">Membrane</location>
        <topology evidence="1">Multi-pass membrane protein</topology>
    </subcellularLocation>
</comment>
<feature type="transmembrane region" description="Helical" evidence="5">
    <location>
        <begin position="1803"/>
        <end position="1825"/>
    </location>
</feature>
<dbReference type="Pfam" id="PF07690">
    <property type="entry name" value="MFS_1"/>
    <property type="match status" value="3"/>
</dbReference>
<feature type="transmembrane region" description="Helical" evidence="5">
    <location>
        <begin position="1317"/>
        <end position="1338"/>
    </location>
</feature>
<feature type="transmembrane region" description="Helical" evidence="5">
    <location>
        <begin position="470"/>
        <end position="488"/>
    </location>
</feature>
<keyword evidence="8" id="KW-1185">Reference proteome</keyword>
<feature type="transmembrane region" description="Helical" evidence="5">
    <location>
        <begin position="1162"/>
        <end position="1180"/>
    </location>
</feature>
<feature type="transmembrane region" description="Helical" evidence="5">
    <location>
        <begin position="1563"/>
        <end position="1586"/>
    </location>
</feature>
<feature type="transmembrane region" description="Helical" evidence="5">
    <location>
        <begin position="1227"/>
        <end position="1251"/>
    </location>
</feature>
<feature type="transmembrane region" description="Helical" evidence="5">
    <location>
        <begin position="1102"/>
        <end position="1118"/>
    </location>
</feature>
<feature type="transmembrane region" description="Helical" evidence="5">
    <location>
        <begin position="67"/>
        <end position="87"/>
    </location>
</feature>
<feature type="transmembrane region" description="Helical" evidence="5">
    <location>
        <begin position="534"/>
        <end position="554"/>
    </location>
</feature>